<gene>
    <name evidence="1" type="ORF">LTR91_025555</name>
</gene>
<reference evidence="1" key="1">
    <citation type="submission" date="2023-06" db="EMBL/GenBank/DDBJ databases">
        <title>Black Yeasts Isolated from many extreme environments.</title>
        <authorList>
            <person name="Coleine C."/>
            <person name="Stajich J.E."/>
            <person name="Selbmann L."/>
        </authorList>
    </citation>
    <scope>NUCLEOTIDE SEQUENCE</scope>
    <source>
        <strain evidence="1">CCFEE 5200</strain>
    </source>
</reference>
<comment type="caution">
    <text evidence="1">The sequence shown here is derived from an EMBL/GenBank/DDBJ whole genome shotgun (WGS) entry which is preliminary data.</text>
</comment>
<evidence type="ECO:0000313" key="1">
    <source>
        <dbReference type="EMBL" id="KAK0950590.1"/>
    </source>
</evidence>
<dbReference type="EMBL" id="JAUJLE010000807">
    <property type="protein sequence ID" value="KAK0950590.1"/>
    <property type="molecule type" value="Genomic_DNA"/>
</dbReference>
<keyword evidence="2" id="KW-1185">Reference proteome</keyword>
<dbReference type="Proteomes" id="UP001175353">
    <property type="component" value="Unassembled WGS sequence"/>
</dbReference>
<protein>
    <submittedName>
        <fullName evidence="1">Uncharacterized protein</fullName>
    </submittedName>
</protein>
<proteinExistence type="predicted"/>
<accession>A0AAN6GZP9</accession>
<sequence>MTSPSESIIVALAASATIERDDDVGFISIPGIEVVCSDWYQAIWTLMPSGRDFSPSPRLL</sequence>
<name>A0AAN6GZP9_9PEZI</name>
<dbReference type="AlphaFoldDB" id="A0AAN6GZP9"/>
<evidence type="ECO:0000313" key="2">
    <source>
        <dbReference type="Proteomes" id="UP001175353"/>
    </source>
</evidence>
<organism evidence="1 2">
    <name type="scientific">Friedmanniomyces endolithicus</name>
    <dbReference type="NCBI Taxonomy" id="329885"/>
    <lineage>
        <taxon>Eukaryota</taxon>
        <taxon>Fungi</taxon>
        <taxon>Dikarya</taxon>
        <taxon>Ascomycota</taxon>
        <taxon>Pezizomycotina</taxon>
        <taxon>Dothideomycetes</taxon>
        <taxon>Dothideomycetidae</taxon>
        <taxon>Mycosphaerellales</taxon>
        <taxon>Teratosphaeriaceae</taxon>
        <taxon>Friedmanniomyces</taxon>
    </lineage>
</organism>